<dbReference type="GO" id="GO:0003677">
    <property type="term" value="F:DNA binding"/>
    <property type="evidence" value="ECO:0007669"/>
    <property type="project" value="UniProtKB-KW"/>
</dbReference>
<keyword evidence="3" id="KW-1185">Reference proteome</keyword>
<dbReference type="PROSITE" id="PS51078">
    <property type="entry name" value="ICLR_ED"/>
    <property type="match status" value="1"/>
</dbReference>
<dbReference type="PANTHER" id="PTHR30136:SF35">
    <property type="entry name" value="HTH-TYPE TRANSCRIPTIONAL REGULATOR RV1719"/>
    <property type="match status" value="1"/>
</dbReference>
<sequence length="146" mass="16039">MEQTASPHQVKHSAAIGTRYNKFASSSVRVFLAELPPEETDRLLAGRTVLQEGYRGLEDPAHEQLAEVRDHGFAVNDGETTYEEYGVSAPVRDFRGAVVGCITASAPRARVQHQQSQSLLREAVVQAAERVSTRLGSLPRETNPVR</sequence>
<evidence type="ECO:0000313" key="2">
    <source>
        <dbReference type="EMBL" id="MDR7083418.1"/>
    </source>
</evidence>
<dbReference type="EMBL" id="JAVDVQ010000010">
    <property type="protein sequence ID" value="MDR7083418.1"/>
    <property type="molecule type" value="Genomic_DNA"/>
</dbReference>
<gene>
    <name evidence="2" type="ORF">J2X01_002712</name>
</gene>
<evidence type="ECO:0000313" key="3">
    <source>
        <dbReference type="Proteomes" id="UP001252243"/>
    </source>
</evidence>
<name>A0ABU1UDZ3_9MICC</name>
<feature type="domain" description="IclR-ED" evidence="1">
    <location>
        <begin position="1"/>
        <end position="137"/>
    </location>
</feature>
<dbReference type="Pfam" id="PF01614">
    <property type="entry name" value="IclR_C"/>
    <property type="match status" value="1"/>
</dbReference>
<dbReference type="InterPro" id="IPR014757">
    <property type="entry name" value="Tscrpt_reg_IclR_C"/>
</dbReference>
<dbReference type="PANTHER" id="PTHR30136">
    <property type="entry name" value="HELIX-TURN-HELIX TRANSCRIPTIONAL REGULATOR, ICLR FAMILY"/>
    <property type="match status" value="1"/>
</dbReference>
<proteinExistence type="predicted"/>
<dbReference type="InterPro" id="IPR029016">
    <property type="entry name" value="GAF-like_dom_sf"/>
</dbReference>
<dbReference type="InterPro" id="IPR050707">
    <property type="entry name" value="HTH_MetabolicPath_Reg"/>
</dbReference>
<organism evidence="2 3">
    <name type="scientific">Arthrobacter ginsengisoli</name>
    <dbReference type="NCBI Taxonomy" id="1356565"/>
    <lineage>
        <taxon>Bacteria</taxon>
        <taxon>Bacillati</taxon>
        <taxon>Actinomycetota</taxon>
        <taxon>Actinomycetes</taxon>
        <taxon>Micrococcales</taxon>
        <taxon>Micrococcaceae</taxon>
        <taxon>Arthrobacter</taxon>
    </lineage>
</organism>
<protein>
    <submittedName>
        <fullName evidence="2">DNA-binding IclR family transcriptional regulator</fullName>
    </submittedName>
</protein>
<dbReference type="SUPFAM" id="SSF55781">
    <property type="entry name" value="GAF domain-like"/>
    <property type="match status" value="1"/>
</dbReference>
<dbReference type="Gene3D" id="3.30.450.40">
    <property type="match status" value="1"/>
</dbReference>
<keyword evidence="2" id="KW-0238">DNA-binding</keyword>
<dbReference type="Proteomes" id="UP001252243">
    <property type="component" value="Unassembled WGS sequence"/>
</dbReference>
<evidence type="ECO:0000259" key="1">
    <source>
        <dbReference type="PROSITE" id="PS51078"/>
    </source>
</evidence>
<comment type="caution">
    <text evidence="2">The sequence shown here is derived from an EMBL/GenBank/DDBJ whole genome shotgun (WGS) entry which is preliminary data.</text>
</comment>
<accession>A0ABU1UDZ3</accession>
<reference evidence="2 3" key="1">
    <citation type="submission" date="2023-07" db="EMBL/GenBank/DDBJ databases">
        <title>Sorghum-associated microbial communities from plants grown in Nebraska, USA.</title>
        <authorList>
            <person name="Schachtman D."/>
        </authorList>
    </citation>
    <scope>NUCLEOTIDE SEQUENCE [LARGE SCALE GENOMIC DNA]</scope>
    <source>
        <strain evidence="2 3">BE167</strain>
    </source>
</reference>